<evidence type="ECO:0000313" key="12">
    <source>
        <dbReference type="Proteomes" id="UP001152795"/>
    </source>
</evidence>
<dbReference type="InterPro" id="IPR011387">
    <property type="entry name" value="TIF2A"/>
</dbReference>
<keyword evidence="4 11" id="KW-0396">Initiation factor</keyword>
<evidence type="ECO:0000256" key="9">
    <source>
        <dbReference type="ARBA" id="ARBA00023054"/>
    </source>
</evidence>
<dbReference type="GO" id="GO:0000049">
    <property type="term" value="F:tRNA binding"/>
    <property type="evidence" value="ECO:0007669"/>
    <property type="project" value="TreeGrafter"/>
</dbReference>
<dbReference type="PANTHER" id="PTHR13227:SF0">
    <property type="entry name" value="EUKARYOTIC TRANSLATION INITIATION FACTOR 2A"/>
    <property type="match status" value="1"/>
</dbReference>
<dbReference type="GO" id="GO:0043022">
    <property type="term" value="F:ribosome binding"/>
    <property type="evidence" value="ECO:0007669"/>
    <property type="project" value="TreeGrafter"/>
</dbReference>
<feature type="compositionally biased region" description="Polar residues" evidence="10">
    <location>
        <begin position="302"/>
        <end position="313"/>
    </location>
</feature>
<dbReference type="Gene3D" id="2.130.10.10">
    <property type="entry name" value="YVTN repeat-like/Quinoprotein amine dehydrogenase"/>
    <property type="match status" value="1"/>
</dbReference>
<feature type="compositionally biased region" description="Basic and acidic residues" evidence="10">
    <location>
        <begin position="287"/>
        <end position="301"/>
    </location>
</feature>
<keyword evidence="8" id="KW-0648">Protein biosynthesis</keyword>
<dbReference type="GO" id="GO:0006417">
    <property type="term" value="P:regulation of translation"/>
    <property type="evidence" value="ECO:0007669"/>
    <property type="project" value="UniProtKB-KW"/>
</dbReference>
<evidence type="ECO:0000256" key="4">
    <source>
        <dbReference type="ARBA" id="ARBA00022540"/>
    </source>
</evidence>
<dbReference type="GO" id="GO:0003743">
    <property type="term" value="F:translation initiation factor activity"/>
    <property type="evidence" value="ECO:0007669"/>
    <property type="project" value="UniProtKB-KW"/>
</dbReference>
<organism evidence="11 12">
    <name type="scientific">Paramuricea clavata</name>
    <name type="common">Red gorgonian</name>
    <name type="synonym">Violescent sea-whip</name>
    <dbReference type="NCBI Taxonomy" id="317549"/>
    <lineage>
        <taxon>Eukaryota</taxon>
        <taxon>Metazoa</taxon>
        <taxon>Cnidaria</taxon>
        <taxon>Anthozoa</taxon>
        <taxon>Octocorallia</taxon>
        <taxon>Malacalcyonacea</taxon>
        <taxon>Plexauridae</taxon>
        <taxon>Paramuricea</taxon>
    </lineage>
</organism>
<evidence type="ECO:0000256" key="8">
    <source>
        <dbReference type="ARBA" id="ARBA00022917"/>
    </source>
</evidence>
<dbReference type="GO" id="GO:0022627">
    <property type="term" value="C:cytosolic small ribosomal subunit"/>
    <property type="evidence" value="ECO:0007669"/>
    <property type="project" value="TreeGrafter"/>
</dbReference>
<keyword evidence="5" id="KW-0853">WD repeat</keyword>
<comment type="caution">
    <text evidence="11">The sequence shown here is derived from an EMBL/GenBank/DDBJ whole genome shotgun (WGS) entry which is preliminary data.</text>
</comment>
<dbReference type="AlphaFoldDB" id="A0A7D9K200"/>
<dbReference type="InterPro" id="IPR013979">
    <property type="entry name" value="TIF_beta_prop-like"/>
</dbReference>
<keyword evidence="12" id="KW-1185">Reference proteome</keyword>
<keyword evidence="6" id="KW-0677">Repeat</keyword>
<evidence type="ECO:0000313" key="11">
    <source>
        <dbReference type="EMBL" id="CAB4038865.1"/>
    </source>
</evidence>
<reference evidence="11" key="1">
    <citation type="submission" date="2020-04" db="EMBL/GenBank/DDBJ databases">
        <authorList>
            <person name="Alioto T."/>
            <person name="Alioto T."/>
            <person name="Gomez Garrido J."/>
        </authorList>
    </citation>
    <scope>NUCLEOTIDE SEQUENCE</scope>
    <source>
        <strain evidence="11">A484AB</strain>
    </source>
</reference>
<dbReference type="EMBL" id="CACRXK020024687">
    <property type="protein sequence ID" value="CAB4038865.1"/>
    <property type="molecule type" value="Genomic_DNA"/>
</dbReference>
<feature type="non-terminal residue" evidence="11">
    <location>
        <position position="335"/>
    </location>
</feature>
<evidence type="ECO:0000256" key="10">
    <source>
        <dbReference type="SAM" id="MobiDB-lite"/>
    </source>
</evidence>
<protein>
    <recommendedName>
        <fullName evidence="3">Eukaryotic translation initiation factor 2A</fullName>
    </recommendedName>
</protein>
<comment type="similarity">
    <text evidence="2">Belongs to the WD repeat EIF2A family.</text>
</comment>
<evidence type="ECO:0000256" key="1">
    <source>
        <dbReference type="ARBA" id="ARBA00003993"/>
    </source>
</evidence>
<gene>
    <name evidence="11" type="ORF">PACLA_8A027509</name>
</gene>
<keyword evidence="7" id="KW-0810">Translation regulation</keyword>
<evidence type="ECO:0000256" key="3">
    <source>
        <dbReference type="ARBA" id="ARBA00013819"/>
    </source>
</evidence>
<accession>A0A7D9K200</accession>
<keyword evidence="9" id="KW-0175">Coiled coil</keyword>
<dbReference type="GO" id="GO:0003729">
    <property type="term" value="F:mRNA binding"/>
    <property type="evidence" value="ECO:0007669"/>
    <property type="project" value="TreeGrafter"/>
</dbReference>
<evidence type="ECO:0000256" key="6">
    <source>
        <dbReference type="ARBA" id="ARBA00022737"/>
    </source>
</evidence>
<feature type="region of interest" description="Disordered" evidence="10">
    <location>
        <begin position="235"/>
        <end position="325"/>
    </location>
</feature>
<dbReference type="PANTHER" id="PTHR13227">
    <property type="entry name" value="EUKARYOTIC TRANSLATION INITIATION FACTOR 2A"/>
    <property type="match status" value="1"/>
</dbReference>
<feature type="non-terminal residue" evidence="11">
    <location>
        <position position="1"/>
    </location>
</feature>
<proteinExistence type="inferred from homology"/>
<dbReference type="InterPro" id="IPR036322">
    <property type="entry name" value="WD40_repeat_dom_sf"/>
</dbReference>
<sequence>AAPSYVRLYQYPNFDTPLANKSFFKAEKASLLWNKKGTSALILTSTEVDQTGGSYYGEQSLQFISTNGDSNMVVLPKKGPIYAMDWNPNSTQFCVVYGYMPAKATIFNLKCESVFDFGTGPRNAVYFNTHGNILCLAGFGNLRGNMEFWDVKRFKEINKLQASDSTTFEWCPDGQHFMTATTSPRLREGNGYKIWHYNGDCVYEKSIKELWQVSWQPRVEGFFPEVAITTPRNVKKPEAKVEAYRPPSARGTPVSTTKLHDIEPPQNQKSKELSASALKNKKKREAKARSKKENESEERSSDQTTEGLTTVSGPPTEKDKKLRNLRKVFVYYKHE</sequence>
<evidence type="ECO:0000256" key="5">
    <source>
        <dbReference type="ARBA" id="ARBA00022574"/>
    </source>
</evidence>
<dbReference type="OrthoDB" id="2194683at2759"/>
<dbReference type="FunFam" id="2.130.10.10:FF:000149">
    <property type="entry name" value="Eukaryotic translation initiation factor 2A"/>
    <property type="match status" value="1"/>
</dbReference>
<evidence type="ECO:0000256" key="2">
    <source>
        <dbReference type="ARBA" id="ARBA00009573"/>
    </source>
</evidence>
<dbReference type="InterPro" id="IPR015943">
    <property type="entry name" value="WD40/YVTN_repeat-like_dom_sf"/>
</dbReference>
<name>A0A7D9K200_PARCT</name>
<comment type="function">
    <text evidence="1">Functions in the early steps of protein synthesis of a small number of specific mRNAs. Acts by directing the binding of methionyl-tRNAi to 40S ribosomal subunits. In contrast to the eIF-2 complex, it binds methionyl-tRNAi to 40S subunits in a codon-dependent manner, whereas the eIF-2 complex binds methionyl-tRNAi to 40S subunits in a GTP-dependent manner.</text>
</comment>
<dbReference type="Proteomes" id="UP001152795">
    <property type="component" value="Unassembled WGS sequence"/>
</dbReference>
<dbReference type="Pfam" id="PF08662">
    <property type="entry name" value="eIF2A"/>
    <property type="match status" value="1"/>
</dbReference>
<dbReference type="SUPFAM" id="SSF50978">
    <property type="entry name" value="WD40 repeat-like"/>
    <property type="match status" value="1"/>
</dbReference>
<evidence type="ECO:0000256" key="7">
    <source>
        <dbReference type="ARBA" id="ARBA00022845"/>
    </source>
</evidence>